<dbReference type="AlphaFoldDB" id="A0A9I9EI28"/>
<evidence type="ECO:0000313" key="2">
    <source>
        <dbReference type="EnsemblPlants" id="MELO3C034120.2.1"/>
    </source>
</evidence>
<sequence length="231" mass="26890">RSLSLELKSLATDGRVTCRWVLLLILPRLTLPRRPSSSPRRRLSNSVGVMDIWQSIGTHHCLRVSWFKPLATDLWYKQSNFSSRPNSPETIKSKWSGNRTRLSIFKGEYLLLKELSSVDLLAEVDSRERVVEEASRTGRNDAAAIENHLLDERNKRKAKKERQRNRDLRVKNCTCELDLPKRFLFRRCCSQSINPNQNPKFPPNPNQKKTQLRCRSGQMKQNLSSSMKLFR</sequence>
<proteinExistence type="predicted"/>
<organism evidence="2">
    <name type="scientific">Cucumis melo</name>
    <name type="common">Muskmelon</name>
    <dbReference type="NCBI Taxonomy" id="3656"/>
    <lineage>
        <taxon>Eukaryota</taxon>
        <taxon>Viridiplantae</taxon>
        <taxon>Streptophyta</taxon>
        <taxon>Embryophyta</taxon>
        <taxon>Tracheophyta</taxon>
        <taxon>Spermatophyta</taxon>
        <taxon>Magnoliopsida</taxon>
        <taxon>eudicotyledons</taxon>
        <taxon>Gunneridae</taxon>
        <taxon>Pentapetalae</taxon>
        <taxon>rosids</taxon>
        <taxon>fabids</taxon>
        <taxon>Cucurbitales</taxon>
        <taxon>Cucurbitaceae</taxon>
        <taxon>Benincaseae</taxon>
        <taxon>Cucumis</taxon>
    </lineage>
</organism>
<evidence type="ECO:0000256" key="1">
    <source>
        <dbReference type="SAM" id="MobiDB-lite"/>
    </source>
</evidence>
<dbReference type="EnsemblPlants" id="MELO3C034120.2.1">
    <property type="protein sequence ID" value="MELO3C034120.2.1"/>
    <property type="gene ID" value="MELO3C034120.2"/>
</dbReference>
<feature type="compositionally biased region" description="Polar residues" evidence="1">
    <location>
        <begin position="218"/>
        <end position="231"/>
    </location>
</feature>
<dbReference type="Gramene" id="MELO3C034120.2.1">
    <property type="protein sequence ID" value="MELO3C034120.2.1"/>
    <property type="gene ID" value="MELO3C034120.2"/>
</dbReference>
<reference evidence="2" key="1">
    <citation type="submission" date="2023-03" db="UniProtKB">
        <authorList>
            <consortium name="EnsemblPlants"/>
        </authorList>
    </citation>
    <scope>IDENTIFICATION</scope>
</reference>
<protein>
    <submittedName>
        <fullName evidence="2">Uncharacterized protein</fullName>
    </submittedName>
</protein>
<name>A0A9I9EI28_CUCME</name>
<accession>A0A9I9EI28</accession>
<feature type="region of interest" description="Disordered" evidence="1">
    <location>
        <begin position="194"/>
        <end position="231"/>
    </location>
</feature>